<evidence type="ECO:0000256" key="4">
    <source>
        <dbReference type="ARBA" id="ARBA00016507"/>
    </source>
</evidence>
<keyword evidence="9" id="KW-1006">Bacterial flagellum protein export</keyword>
<evidence type="ECO:0000259" key="13">
    <source>
        <dbReference type="Pfam" id="PF02108"/>
    </source>
</evidence>
<dbReference type="Pfam" id="PF02108">
    <property type="entry name" value="FliH"/>
    <property type="match status" value="1"/>
</dbReference>
<dbReference type="PANTHER" id="PTHR34982:SF1">
    <property type="entry name" value="FLAGELLAR ASSEMBLY PROTEIN FLIH"/>
    <property type="match status" value="1"/>
</dbReference>
<dbReference type="Proteomes" id="UP001629249">
    <property type="component" value="Unassembled WGS sequence"/>
</dbReference>
<keyword evidence="15" id="KW-1185">Reference proteome</keyword>
<dbReference type="InterPro" id="IPR018035">
    <property type="entry name" value="Flagellar_FliH/T3SS_HrpE"/>
</dbReference>
<reference evidence="14 15" key="1">
    <citation type="journal article" date="2024" name="Chem. Sci.">
        <title>Discovery of megapolipeptins by genome mining of a Burkholderiales bacteria collection.</title>
        <authorList>
            <person name="Paulo B.S."/>
            <person name="Recchia M.J.J."/>
            <person name="Lee S."/>
            <person name="Fergusson C.H."/>
            <person name="Romanowski S.B."/>
            <person name="Hernandez A."/>
            <person name="Krull N."/>
            <person name="Liu D.Y."/>
            <person name="Cavanagh H."/>
            <person name="Bos A."/>
            <person name="Gray C.A."/>
            <person name="Murphy B.T."/>
            <person name="Linington R.G."/>
            <person name="Eustaquio A.S."/>
        </authorList>
    </citation>
    <scope>NUCLEOTIDE SEQUENCE [LARGE SCALE GENOMIC DNA]</scope>
    <source>
        <strain evidence="14 15">RL16-012-BIC-B</strain>
    </source>
</reference>
<evidence type="ECO:0000313" key="15">
    <source>
        <dbReference type="Proteomes" id="UP001629249"/>
    </source>
</evidence>
<comment type="similarity">
    <text evidence="10">Belongs to the SctL stator family.</text>
</comment>
<feature type="compositionally biased region" description="Acidic residues" evidence="12">
    <location>
        <begin position="245"/>
        <end position="257"/>
    </location>
</feature>
<dbReference type="NCBIfam" id="TIGR02499">
    <property type="entry name" value="HrpE_YscL_not"/>
    <property type="match status" value="1"/>
</dbReference>
<comment type="caution">
    <text evidence="14">The sequence shown here is derived from an EMBL/GenBank/DDBJ whole genome shotgun (WGS) entry which is preliminary data.</text>
</comment>
<keyword evidence="5" id="KW-0813">Transport</keyword>
<accession>A0ABW8ZU55</accession>
<dbReference type="PANTHER" id="PTHR34982">
    <property type="entry name" value="YOP PROTEINS TRANSLOCATION PROTEIN L"/>
    <property type="match status" value="1"/>
</dbReference>
<evidence type="ECO:0000256" key="7">
    <source>
        <dbReference type="ARBA" id="ARBA00022795"/>
    </source>
</evidence>
<feature type="domain" description="Flagellar assembly protein FliH/Type III secretion system HrpE" evidence="13">
    <location>
        <begin position="93"/>
        <end position="223"/>
    </location>
</feature>
<comment type="similarity">
    <text evidence="3">Belongs to the FliH family.</text>
</comment>
<dbReference type="InterPro" id="IPR012842">
    <property type="entry name" value="T3SS_SctL/SctL2"/>
</dbReference>
<dbReference type="RefSeq" id="WP_408330111.1">
    <property type="nucleotide sequence ID" value="NZ_JAQQFH010000013.1"/>
</dbReference>
<keyword evidence="8" id="KW-0653">Protein transport</keyword>
<evidence type="ECO:0000256" key="12">
    <source>
        <dbReference type="SAM" id="MobiDB-lite"/>
    </source>
</evidence>
<evidence type="ECO:0000256" key="6">
    <source>
        <dbReference type="ARBA" id="ARBA00022490"/>
    </source>
</evidence>
<evidence type="ECO:0000256" key="11">
    <source>
        <dbReference type="ARBA" id="ARBA00040494"/>
    </source>
</evidence>
<evidence type="ECO:0000256" key="8">
    <source>
        <dbReference type="ARBA" id="ARBA00022927"/>
    </source>
</evidence>
<evidence type="ECO:0000256" key="3">
    <source>
        <dbReference type="ARBA" id="ARBA00006602"/>
    </source>
</evidence>
<gene>
    <name evidence="14" type="primary">sctL</name>
    <name evidence="14" type="ORF">PQR66_24405</name>
</gene>
<comment type="subcellular location">
    <subcellularLocation>
        <location evidence="2">Cytoplasm</location>
    </subcellularLocation>
</comment>
<keyword evidence="7" id="KW-1005">Bacterial flagellum biogenesis</keyword>
<dbReference type="EMBL" id="JAQQFN010000020">
    <property type="protein sequence ID" value="MFL9886205.1"/>
    <property type="molecule type" value="Genomic_DNA"/>
</dbReference>
<evidence type="ECO:0000256" key="9">
    <source>
        <dbReference type="ARBA" id="ARBA00023225"/>
    </source>
</evidence>
<evidence type="ECO:0000313" key="14">
    <source>
        <dbReference type="EMBL" id="MFL9886205.1"/>
    </source>
</evidence>
<protein>
    <recommendedName>
        <fullName evidence="4">Flagellar assembly protein FliH</fullName>
    </recommendedName>
    <alternativeName>
        <fullName evidence="11">Type 3 secretion system stator protein</fullName>
    </alternativeName>
</protein>
<organism evidence="14 15">
    <name type="scientific">Paraburkholderia agricolaris</name>
    <dbReference type="NCBI Taxonomy" id="2152888"/>
    <lineage>
        <taxon>Bacteria</taxon>
        <taxon>Pseudomonadati</taxon>
        <taxon>Pseudomonadota</taxon>
        <taxon>Betaproteobacteria</taxon>
        <taxon>Burkholderiales</taxon>
        <taxon>Burkholderiaceae</taxon>
        <taxon>Paraburkholderia</taxon>
    </lineage>
</organism>
<comment type="function">
    <text evidence="1">Needed for flagellar regrowth and assembly.</text>
</comment>
<evidence type="ECO:0000256" key="5">
    <source>
        <dbReference type="ARBA" id="ARBA00022448"/>
    </source>
</evidence>
<evidence type="ECO:0000256" key="10">
    <source>
        <dbReference type="ARBA" id="ARBA00024335"/>
    </source>
</evidence>
<sequence>MVIWLRSDREMPDAAGTRVGAHSDVIPRATFGALLEIDEAYAQLAADCETALAQARDGAAAIVDAARLEAQEILAAARREYDAAAEHGYRDGEQQALADWVERLADAGAEQRRTQVRMRERLAEIVTVAVEQIVNVQESDLLFERALTTVDRIVEGATYLRVAVSPSDYDKACVAFERLSARWRDLGRPFPLSVVADKRLDAGSCICESDFGAIDASLATQLRAMRSAVARALKQSASEARDDPEAAELDDEPADGY</sequence>
<evidence type="ECO:0000256" key="1">
    <source>
        <dbReference type="ARBA" id="ARBA00003041"/>
    </source>
</evidence>
<feature type="region of interest" description="Disordered" evidence="12">
    <location>
        <begin position="234"/>
        <end position="257"/>
    </location>
</feature>
<dbReference type="InterPro" id="IPR051472">
    <property type="entry name" value="T3SS_Stator/FliH"/>
</dbReference>
<evidence type="ECO:0000256" key="2">
    <source>
        <dbReference type="ARBA" id="ARBA00004496"/>
    </source>
</evidence>
<proteinExistence type="inferred from homology"/>
<name>A0ABW8ZU55_9BURK</name>
<dbReference type="NCBIfam" id="NF006574">
    <property type="entry name" value="PRK09098.1"/>
    <property type="match status" value="1"/>
</dbReference>
<keyword evidence="6" id="KW-0963">Cytoplasm</keyword>